<dbReference type="Pfam" id="PF03123">
    <property type="entry name" value="CAT_RBD"/>
    <property type="match status" value="1"/>
</dbReference>
<keyword evidence="4" id="KW-1185">Reference proteome</keyword>
<feature type="domain" description="PRD" evidence="2">
    <location>
        <begin position="172"/>
        <end position="281"/>
    </location>
</feature>
<keyword evidence="1" id="KW-0677">Repeat</keyword>
<evidence type="ECO:0000259" key="2">
    <source>
        <dbReference type="PROSITE" id="PS51372"/>
    </source>
</evidence>
<dbReference type="InterPro" id="IPR004341">
    <property type="entry name" value="CAT_RNA-bd_dom"/>
</dbReference>
<dbReference type="SMART" id="SM01061">
    <property type="entry name" value="CAT_RBD"/>
    <property type="match status" value="1"/>
</dbReference>
<accession>A0A7X6QZL6</accession>
<dbReference type="PANTHER" id="PTHR30185">
    <property type="entry name" value="CRYPTIC BETA-GLUCOSIDE BGL OPERON ANTITERMINATOR"/>
    <property type="match status" value="1"/>
</dbReference>
<evidence type="ECO:0000313" key="4">
    <source>
        <dbReference type="Proteomes" id="UP000581206"/>
    </source>
</evidence>
<dbReference type="InterPro" id="IPR036650">
    <property type="entry name" value="CAT_RNA-bd_dom_sf"/>
</dbReference>
<dbReference type="PROSITE" id="PS51372">
    <property type="entry name" value="PRD_2"/>
    <property type="match status" value="2"/>
</dbReference>
<gene>
    <name evidence="3" type="ORF">HGA03_11145</name>
</gene>
<reference evidence="3 4" key="1">
    <citation type="submission" date="2020-04" db="EMBL/GenBank/DDBJ databases">
        <title>MicrobeNet Type strains.</title>
        <authorList>
            <person name="Nicholson A.C."/>
        </authorList>
    </citation>
    <scope>NUCLEOTIDE SEQUENCE [LARGE SCALE GENOMIC DNA]</scope>
    <source>
        <strain evidence="3 4">ATCC BAA-788</strain>
    </source>
</reference>
<dbReference type="PANTHER" id="PTHR30185:SF15">
    <property type="entry name" value="CRYPTIC BETA-GLUCOSIDE BGL OPERON ANTITERMINATOR"/>
    <property type="match status" value="1"/>
</dbReference>
<dbReference type="AlphaFoldDB" id="A0A7X6QZL6"/>
<dbReference type="InterPro" id="IPR050661">
    <property type="entry name" value="BglG_antiterminators"/>
</dbReference>
<protein>
    <submittedName>
        <fullName evidence="3">PRD domain-containing protein</fullName>
    </submittedName>
</protein>
<dbReference type="InterPro" id="IPR011608">
    <property type="entry name" value="PRD"/>
</dbReference>
<dbReference type="Gene3D" id="2.30.24.10">
    <property type="entry name" value="CAT RNA-binding domain"/>
    <property type="match status" value="1"/>
</dbReference>
<feature type="domain" description="PRD" evidence="2">
    <location>
        <begin position="65"/>
        <end position="171"/>
    </location>
</feature>
<dbReference type="Gene3D" id="1.10.1790.10">
    <property type="entry name" value="PRD domain"/>
    <property type="match status" value="2"/>
</dbReference>
<proteinExistence type="predicted"/>
<organism evidence="3 4">
    <name type="scientific">Cellulomonas denverensis</name>
    <dbReference type="NCBI Taxonomy" id="264297"/>
    <lineage>
        <taxon>Bacteria</taxon>
        <taxon>Bacillati</taxon>
        <taxon>Actinomycetota</taxon>
        <taxon>Actinomycetes</taxon>
        <taxon>Micrococcales</taxon>
        <taxon>Cellulomonadaceae</taxon>
        <taxon>Cellulomonas</taxon>
    </lineage>
</organism>
<evidence type="ECO:0000256" key="1">
    <source>
        <dbReference type="ARBA" id="ARBA00022737"/>
    </source>
</evidence>
<dbReference type="SUPFAM" id="SSF50151">
    <property type="entry name" value="SacY-like RNA-binding domain"/>
    <property type="match status" value="1"/>
</dbReference>
<dbReference type="RefSeq" id="WP_168630356.1">
    <property type="nucleotide sequence ID" value="NZ_BONL01000018.1"/>
</dbReference>
<comment type="caution">
    <text evidence="3">The sequence shown here is derived from an EMBL/GenBank/DDBJ whole genome shotgun (WGS) entry which is preliminary data.</text>
</comment>
<dbReference type="GO" id="GO:0006355">
    <property type="term" value="P:regulation of DNA-templated transcription"/>
    <property type="evidence" value="ECO:0007669"/>
    <property type="project" value="InterPro"/>
</dbReference>
<dbReference type="SUPFAM" id="SSF63520">
    <property type="entry name" value="PTS-regulatory domain, PRD"/>
    <property type="match status" value="2"/>
</dbReference>
<name>A0A7X6QZL6_9CELL</name>
<dbReference type="EMBL" id="JAAXOX010000005">
    <property type="protein sequence ID" value="NKY23216.1"/>
    <property type="molecule type" value="Genomic_DNA"/>
</dbReference>
<evidence type="ECO:0000313" key="3">
    <source>
        <dbReference type="EMBL" id="NKY23216.1"/>
    </source>
</evidence>
<sequence>MRVTKVFNNNAVLGLDPAGGERVLLGTGIGFGVRPGDPVDPALIGKTFVPSHATPPERLVRLLADIPAEDLDLAAAVLDDVQEVLGPDAAAHVLLPLADHLSFALRRMREGAPAIEYPLQWEVPTLYPAEVALARRALRVIEHARGVRLPEAEAVPVALHFVNAQLGTTDMAQTVQLTRLLTEVLELIGEDLGARIDPDSPATARFITHLRYLVVDLRAARSPRVEADDQMGAALREARPREWACAERVAALVGRRAGREVDPAEVPLLVLHVDRLAAEAR</sequence>
<dbReference type="GO" id="GO:0003723">
    <property type="term" value="F:RNA binding"/>
    <property type="evidence" value="ECO:0007669"/>
    <property type="project" value="InterPro"/>
</dbReference>
<dbReference type="Proteomes" id="UP000581206">
    <property type="component" value="Unassembled WGS sequence"/>
</dbReference>
<dbReference type="Pfam" id="PF00874">
    <property type="entry name" value="PRD"/>
    <property type="match status" value="1"/>
</dbReference>
<dbReference type="InterPro" id="IPR036634">
    <property type="entry name" value="PRD_sf"/>
</dbReference>